<dbReference type="Gene3D" id="4.10.830.40">
    <property type="match status" value="1"/>
</dbReference>
<dbReference type="Proteomes" id="UP000762676">
    <property type="component" value="Unassembled WGS sequence"/>
</dbReference>
<proteinExistence type="predicted"/>
<dbReference type="EMBL" id="BMAT01013431">
    <property type="protein sequence ID" value="GFS12962.1"/>
    <property type="molecule type" value="Genomic_DNA"/>
</dbReference>
<evidence type="ECO:0000259" key="7">
    <source>
        <dbReference type="PROSITE" id="PS50089"/>
    </source>
</evidence>
<dbReference type="InterPro" id="IPR017907">
    <property type="entry name" value="Znf_RING_CS"/>
</dbReference>
<reference evidence="9 10" key="1">
    <citation type="journal article" date="2021" name="Elife">
        <title>Chloroplast acquisition without the gene transfer in kleptoplastic sea slugs, Plakobranchus ocellatus.</title>
        <authorList>
            <person name="Maeda T."/>
            <person name="Takahashi S."/>
            <person name="Yoshida T."/>
            <person name="Shimamura S."/>
            <person name="Takaki Y."/>
            <person name="Nagai Y."/>
            <person name="Toyoda A."/>
            <person name="Suzuki Y."/>
            <person name="Arimoto A."/>
            <person name="Ishii H."/>
            <person name="Satoh N."/>
            <person name="Nishiyama T."/>
            <person name="Hasebe M."/>
            <person name="Maruyama T."/>
            <person name="Minagawa J."/>
            <person name="Obokata J."/>
            <person name="Shigenobu S."/>
        </authorList>
    </citation>
    <scope>NUCLEOTIDE SEQUENCE [LARGE SCALE GENOMIC DNA]</scope>
</reference>
<dbReference type="InterPro" id="IPR047153">
    <property type="entry name" value="TRIM45/56/19-like"/>
</dbReference>
<name>A0AAV4IRL1_9GAST</name>
<keyword evidence="2 4" id="KW-0863">Zinc-finger</keyword>
<dbReference type="PROSITE" id="PS50119">
    <property type="entry name" value="ZF_BBOX"/>
    <property type="match status" value="2"/>
</dbReference>
<dbReference type="GO" id="GO:0061630">
    <property type="term" value="F:ubiquitin protein ligase activity"/>
    <property type="evidence" value="ECO:0007669"/>
    <property type="project" value="TreeGrafter"/>
</dbReference>
<sequence length="957" mass="105097">MSSLWPNAEGCFSALSDFDDMSYEKMEEDLTCPVCLELYADPLMMPCSHSVCKACLHDIMKSREKSGKQDLECPACRETHCLSMDKLKLLPKNLALENIVFRYQEIRSLSLSRAAQLASPPPISLLQPGLSNTSAPSPCRDASYQDSVFDDSVEERLSCGMCEETDKNEAEWFCPQCQVLYCQVCLDTFHPRRGSLLKHKVRRPKPTEDYGNLLLCHDHSNEVASIFCDTCKVVACHLCVCVGHGLHCSHTIFDLETAKKQLQETVEMAQEKLSTLFSTVKESETDIGTQLQNVKVMEECARNCIISQYNCMKSDITNTLDVAKRKSLGAIAELSLSHSSYLLDGSRHIKALLSRYEDLSEACRCFLVMDEGDERNYSSDYRSADSSFTSSNRSYKDEILQPNTHQKSKKSKSMMPGRHLSEGSALPSGQSKGRNVLPSRHSTDGGSSSGGQHKDGSKYAGDFSTLSKSPSRDEMSLKEVSKTTHDIACEDGSTVSRKLMNICKKAKASVEPSEADGGESVGGGDSGKSLSSLNKSSNLRQSSKPLSQSKGHLQSQAVEKKSQADFSDLAKTCPRDVSGEDCWQSPRGQNLLSDKRQDTPCEVLNKGQLVEKSRAKNQLLLRADEVGPVLEQVSALSKQVDQEQSTRKESMEASNKDHNQNLNSCLSSFHSSTLHLINNTTAEVTVECPVITPSVRSVSVASPHQELSTPRVQSRVLMTWGFNSTTFNADPIKSSAQWTVNINRNTSHIGNIKSGYLFGVGIATKPLNSKDQVGLSADSQSHAIVCINGQLAMLHDTQISPIMPLSDLPLSVTIAVNQNSDHVLYMSYKIRVAGLSKTLQGRTVISLPSDTWKHNDHGNIENISRSVETNNLNSQGRYGSEGAASQNTNVSSNSHQDDKGCPTSIPECEDNEGDGNHTKPVEICRSQDAVSSSLFSLYPVFTVSQRVKMQFPHTSEV</sequence>
<organism evidence="9 10">
    <name type="scientific">Elysia marginata</name>
    <dbReference type="NCBI Taxonomy" id="1093978"/>
    <lineage>
        <taxon>Eukaryota</taxon>
        <taxon>Metazoa</taxon>
        <taxon>Spiralia</taxon>
        <taxon>Lophotrochozoa</taxon>
        <taxon>Mollusca</taxon>
        <taxon>Gastropoda</taxon>
        <taxon>Heterobranchia</taxon>
        <taxon>Euthyneura</taxon>
        <taxon>Panpulmonata</taxon>
        <taxon>Sacoglossa</taxon>
        <taxon>Placobranchoidea</taxon>
        <taxon>Plakobranchidae</taxon>
        <taxon>Elysia</taxon>
    </lineage>
</organism>
<feature type="region of interest" description="Disordered" evidence="6">
    <location>
        <begin position="507"/>
        <end position="599"/>
    </location>
</feature>
<dbReference type="PROSITE" id="PS00518">
    <property type="entry name" value="ZF_RING_1"/>
    <property type="match status" value="1"/>
</dbReference>
<dbReference type="SMART" id="SM00336">
    <property type="entry name" value="BBOX"/>
    <property type="match status" value="2"/>
</dbReference>
<dbReference type="CDD" id="cd19756">
    <property type="entry name" value="Bbox2"/>
    <property type="match status" value="1"/>
</dbReference>
<feature type="region of interest" description="Disordered" evidence="6">
    <location>
        <begin position="871"/>
        <end position="915"/>
    </location>
</feature>
<feature type="domain" description="B box-type" evidence="8">
    <location>
        <begin position="161"/>
        <end position="204"/>
    </location>
</feature>
<feature type="compositionally biased region" description="Low complexity" evidence="6">
    <location>
        <begin position="527"/>
        <end position="544"/>
    </location>
</feature>
<feature type="domain" description="B box-type" evidence="8">
    <location>
        <begin position="211"/>
        <end position="255"/>
    </location>
</feature>
<evidence type="ECO:0000313" key="9">
    <source>
        <dbReference type="EMBL" id="GFS12962.1"/>
    </source>
</evidence>
<feature type="compositionally biased region" description="Basic and acidic residues" evidence="6">
    <location>
        <begin position="640"/>
        <end position="659"/>
    </location>
</feature>
<dbReference type="Gene3D" id="3.30.160.60">
    <property type="entry name" value="Classic Zinc Finger"/>
    <property type="match status" value="1"/>
</dbReference>
<dbReference type="InterPro" id="IPR001841">
    <property type="entry name" value="Znf_RING"/>
</dbReference>
<keyword evidence="10" id="KW-1185">Reference proteome</keyword>
<feature type="domain" description="RING-type" evidence="7">
    <location>
        <begin position="32"/>
        <end position="77"/>
    </location>
</feature>
<dbReference type="SUPFAM" id="SSF57845">
    <property type="entry name" value="B-box zinc-binding domain"/>
    <property type="match status" value="1"/>
</dbReference>
<evidence type="ECO:0000256" key="4">
    <source>
        <dbReference type="PROSITE-ProRule" id="PRU00024"/>
    </source>
</evidence>
<evidence type="ECO:0000256" key="1">
    <source>
        <dbReference type="ARBA" id="ARBA00022723"/>
    </source>
</evidence>
<dbReference type="PANTHER" id="PTHR25462">
    <property type="entry name" value="BONUS, ISOFORM C-RELATED"/>
    <property type="match status" value="1"/>
</dbReference>
<dbReference type="SMART" id="SM00184">
    <property type="entry name" value="RING"/>
    <property type="match status" value="1"/>
</dbReference>
<evidence type="ECO:0000256" key="2">
    <source>
        <dbReference type="ARBA" id="ARBA00022771"/>
    </source>
</evidence>
<feature type="compositionally biased region" description="Polar residues" evidence="6">
    <location>
        <begin position="545"/>
        <end position="557"/>
    </location>
</feature>
<comment type="caution">
    <text evidence="9">The sequence shown here is derived from an EMBL/GenBank/DDBJ whole genome shotgun (WGS) entry which is preliminary data.</text>
</comment>
<dbReference type="Pfam" id="PF13445">
    <property type="entry name" value="zf-RING_UBOX"/>
    <property type="match status" value="1"/>
</dbReference>
<keyword evidence="5" id="KW-0175">Coiled coil</keyword>
<evidence type="ECO:0000259" key="8">
    <source>
        <dbReference type="PROSITE" id="PS50119"/>
    </source>
</evidence>
<dbReference type="PROSITE" id="PS50089">
    <property type="entry name" value="ZF_RING_2"/>
    <property type="match status" value="1"/>
</dbReference>
<evidence type="ECO:0000256" key="3">
    <source>
        <dbReference type="ARBA" id="ARBA00022833"/>
    </source>
</evidence>
<feature type="compositionally biased region" description="Basic and acidic residues" evidence="6">
    <location>
        <begin position="470"/>
        <end position="482"/>
    </location>
</feature>
<keyword evidence="3" id="KW-0862">Zinc</keyword>
<dbReference type="Pfam" id="PF22586">
    <property type="entry name" value="ANCHR-like_BBOX"/>
    <property type="match status" value="1"/>
</dbReference>
<feature type="coiled-coil region" evidence="5">
    <location>
        <begin position="252"/>
        <end position="279"/>
    </location>
</feature>
<evidence type="ECO:0000256" key="5">
    <source>
        <dbReference type="SAM" id="Coils"/>
    </source>
</evidence>
<dbReference type="SUPFAM" id="SSF57850">
    <property type="entry name" value="RING/U-box"/>
    <property type="match status" value="1"/>
</dbReference>
<keyword evidence="1" id="KW-0479">Metal-binding</keyword>
<feature type="compositionally biased region" description="Polar residues" evidence="6">
    <location>
        <begin position="378"/>
        <end position="393"/>
    </location>
</feature>
<evidence type="ECO:0000313" key="10">
    <source>
        <dbReference type="Proteomes" id="UP000762676"/>
    </source>
</evidence>
<feature type="region of interest" description="Disordered" evidence="6">
    <location>
        <begin position="636"/>
        <end position="659"/>
    </location>
</feature>
<accession>A0AAV4IRL1</accession>
<evidence type="ECO:0000256" key="6">
    <source>
        <dbReference type="SAM" id="MobiDB-lite"/>
    </source>
</evidence>
<dbReference type="InterPro" id="IPR000315">
    <property type="entry name" value="Znf_B-box"/>
</dbReference>
<dbReference type="InterPro" id="IPR027370">
    <property type="entry name" value="Znf-RING_euk"/>
</dbReference>
<dbReference type="GO" id="GO:0008270">
    <property type="term" value="F:zinc ion binding"/>
    <property type="evidence" value="ECO:0007669"/>
    <property type="project" value="UniProtKB-KW"/>
</dbReference>
<dbReference type="PANTHER" id="PTHR25462:SF306">
    <property type="entry name" value="TRIPARTITE MOTIF CONTAINING 9"/>
    <property type="match status" value="1"/>
</dbReference>
<protein>
    <submittedName>
        <fullName evidence="9">E3 ubiquitin-protein ligase TRIM9</fullName>
    </submittedName>
</protein>
<gene>
    <name evidence="9" type="ORF">ElyMa_006710500</name>
</gene>
<dbReference type="Gene3D" id="3.30.40.10">
    <property type="entry name" value="Zinc/RING finger domain, C3HC4 (zinc finger)"/>
    <property type="match status" value="1"/>
</dbReference>
<feature type="region of interest" description="Disordered" evidence="6">
    <location>
        <begin position="377"/>
        <end position="482"/>
    </location>
</feature>
<dbReference type="AlphaFoldDB" id="A0AAV4IRL1"/>
<feature type="compositionally biased region" description="Polar residues" evidence="6">
    <location>
        <begin position="871"/>
        <end position="894"/>
    </location>
</feature>
<dbReference type="InterPro" id="IPR013083">
    <property type="entry name" value="Znf_RING/FYVE/PHD"/>
</dbReference>